<dbReference type="EMBL" id="MRTP01000001">
    <property type="protein sequence ID" value="OMF59119.1"/>
    <property type="molecule type" value="Genomic_DNA"/>
</dbReference>
<dbReference type="InterPro" id="IPR027417">
    <property type="entry name" value="P-loop_NTPase"/>
</dbReference>
<protein>
    <submittedName>
        <fullName evidence="5">Zinc ABC transporter ATP-binding protein</fullName>
    </submittedName>
</protein>
<evidence type="ECO:0000256" key="2">
    <source>
        <dbReference type="ARBA" id="ARBA00022741"/>
    </source>
</evidence>
<evidence type="ECO:0000313" key="5">
    <source>
        <dbReference type="EMBL" id="OMF59119.1"/>
    </source>
</evidence>
<proteinExistence type="predicted"/>
<dbReference type="PANTHER" id="PTHR42734:SF4">
    <property type="entry name" value="HIGH-AFFINITY ZINC UPTAKE SYSTEM ATP-BINDING PROTEIN ZNUC"/>
    <property type="match status" value="1"/>
</dbReference>
<sequence>MNIAAMNNVVYGYDGVPVIHNVSLRIESGEFIAVSGPNGAAKSTLLRLLLGLVKPWSGEVSYAPDFNRKAIGYLPQQAASFNSGFPSKVIELVRSGCYPKLGLFRRFGAEQHALVEWSLRRAGMWEYRTRKIGGLSGGQKQKACIARVMAQQPDLVVLDEPVTGMDAGSRLQFYQWMRDYVSADARRTVLMVTHGLDEARPYLDRVIRLEGKEEDCQCFTSNSCSAPFGQEVLLH</sequence>
<dbReference type="PROSITE" id="PS50893">
    <property type="entry name" value="ABC_TRANSPORTER_2"/>
    <property type="match status" value="1"/>
</dbReference>
<dbReference type="SUPFAM" id="SSF52540">
    <property type="entry name" value="P-loop containing nucleoside triphosphate hydrolases"/>
    <property type="match status" value="1"/>
</dbReference>
<dbReference type="STRING" id="297318.BK138_06950"/>
<dbReference type="RefSeq" id="WP_076169492.1">
    <property type="nucleotide sequence ID" value="NZ_MRTP01000001.1"/>
</dbReference>
<dbReference type="Proteomes" id="UP000187172">
    <property type="component" value="Unassembled WGS sequence"/>
</dbReference>
<dbReference type="InterPro" id="IPR050153">
    <property type="entry name" value="Metal_Ion_Import_ABC"/>
</dbReference>
<evidence type="ECO:0000256" key="3">
    <source>
        <dbReference type="ARBA" id="ARBA00022840"/>
    </source>
</evidence>
<organism evidence="5 6">
    <name type="scientific">Paenibacillus rhizosphaerae</name>
    <dbReference type="NCBI Taxonomy" id="297318"/>
    <lineage>
        <taxon>Bacteria</taxon>
        <taxon>Bacillati</taxon>
        <taxon>Bacillota</taxon>
        <taxon>Bacilli</taxon>
        <taxon>Bacillales</taxon>
        <taxon>Paenibacillaceae</taxon>
        <taxon>Paenibacillus</taxon>
    </lineage>
</organism>
<dbReference type="InterPro" id="IPR017871">
    <property type="entry name" value="ABC_transporter-like_CS"/>
</dbReference>
<dbReference type="AlphaFoldDB" id="A0A1R1F4T4"/>
<evidence type="ECO:0000256" key="1">
    <source>
        <dbReference type="ARBA" id="ARBA00022448"/>
    </source>
</evidence>
<comment type="caution">
    <text evidence="5">The sequence shown here is derived from an EMBL/GenBank/DDBJ whole genome shotgun (WGS) entry which is preliminary data.</text>
</comment>
<reference evidence="5 6" key="1">
    <citation type="submission" date="2016-11" db="EMBL/GenBank/DDBJ databases">
        <title>Paenibacillus species isolates.</title>
        <authorList>
            <person name="Beno S.M."/>
        </authorList>
    </citation>
    <scope>NUCLEOTIDE SEQUENCE [LARGE SCALE GENOMIC DNA]</scope>
    <source>
        <strain evidence="5 6">FSL R5-0378</strain>
    </source>
</reference>
<dbReference type="GO" id="GO:0005524">
    <property type="term" value="F:ATP binding"/>
    <property type="evidence" value="ECO:0007669"/>
    <property type="project" value="UniProtKB-KW"/>
</dbReference>
<dbReference type="GO" id="GO:0016887">
    <property type="term" value="F:ATP hydrolysis activity"/>
    <property type="evidence" value="ECO:0007669"/>
    <property type="project" value="InterPro"/>
</dbReference>
<dbReference type="SMART" id="SM00382">
    <property type="entry name" value="AAA"/>
    <property type="match status" value="1"/>
</dbReference>
<keyword evidence="1" id="KW-0813">Transport</keyword>
<keyword evidence="2" id="KW-0547">Nucleotide-binding</keyword>
<dbReference type="Pfam" id="PF00005">
    <property type="entry name" value="ABC_tran"/>
    <property type="match status" value="1"/>
</dbReference>
<dbReference type="PANTHER" id="PTHR42734">
    <property type="entry name" value="METAL TRANSPORT SYSTEM ATP-BINDING PROTEIN TM_0124-RELATED"/>
    <property type="match status" value="1"/>
</dbReference>
<dbReference type="InterPro" id="IPR003593">
    <property type="entry name" value="AAA+_ATPase"/>
</dbReference>
<dbReference type="InterPro" id="IPR003439">
    <property type="entry name" value="ABC_transporter-like_ATP-bd"/>
</dbReference>
<dbReference type="Gene3D" id="3.40.50.300">
    <property type="entry name" value="P-loop containing nucleotide triphosphate hydrolases"/>
    <property type="match status" value="1"/>
</dbReference>
<gene>
    <name evidence="5" type="ORF">BK138_06950</name>
</gene>
<name>A0A1R1F4T4_9BACL</name>
<evidence type="ECO:0000259" key="4">
    <source>
        <dbReference type="PROSITE" id="PS50893"/>
    </source>
</evidence>
<dbReference type="PROSITE" id="PS00211">
    <property type="entry name" value="ABC_TRANSPORTER_1"/>
    <property type="match status" value="1"/>
</dbReference>
<accession>A0A1R1F4T4</accession>
<keyword evidence="3 5" id="KW-0067">ATP-binding</keyword>
<keyword evidence="6" id="KW-1185">Reference proteome</keyword>
<evidence type="ECO:0000313" key="6">
    <source>
        <dbReference type="Proteomes" id="UP000187172"/>
    </source>
</evidence>
<feature type="domain" description="ABC transporter" evidence="4">
    <location>
        <begin position="4"/>
        <end position="232"/>
    </location>
</feature>